<dbReference type="SUPFAM" id="SSF55298">
    <property type="entry name" value="YjgF-like"/>
    <property type="match status" value="1"/>
</dbReference>
<dbReference type="Proteomes" id="UP000595917">
    <property type="component" value="Chromosome"/>
</dbReference>
<dbReference type="EMBL" id="CP067089">
    <property type="protein sequence ID" value="QQO11238.1"/>
    <property type="molecule type" value="Genomic_DNA"/>
</dbReference>
<dbReference type="PANTHER" id="PTHR43760">
    <property type="entry name" value="ENDORIBONUCLEASE-RELATED"/>
    <property type="match status" value="1"/>
</dbReference>
<keyword evidence="3" id="KW-1185">Reference proteome</keyword>
<dbReference type="Gene3D" id="3.30.1330.40">
    <property type="entry name" value="RutC-like"/>
    <property type="match status" value="1"/>
</dbReference>
<name>A0A7T8BDG7_9SPIR</name>
<reference evidence="2" key="1">
    <citation type="submission" date="2021-01" db="EMBL/GenBank/DDBJ databases">
        <title>Description of Breznakiella homolactica.</title>
        <authorList>
            <person name="Song Y."/>
            <person name="Brune A."/>
        </authorList>
    </citation>
    <scope>NUCLEOTIDE SEQUENCE</scope>
    <source>
        <strain evidence="2">RmG30</strain>
    </source>
</reference>
<evidence type="ECO:0000259" key="1">
    <source>
        <dbReference type="Pfam" id="PF14588"/>
    </source>
</evidence>
<dbReference type="RefSeq" id="WP_215628547.1">
    <property type="nucleotide sequence ID" value="NZ_CP067089.2"/>
</dbReference>
<dbReference type="InterPro" id="IPR035959">
    <property type="entry name" value="RutC-like_sf"/>
</dbReference>
<feature type="domain" description="Endoribonuclease L-PSP/chorismate mutase-like" evidence="1">
    <location>
        <begin position="31"/>
        <end position="153"/>
    </location>
</feature>
<gene>
    <name evidence="2" type="ORF">JFL75_10120</name>
</gene>
<dbReference type="PANTHER" id="PTHR43760:SF1">
    <property type="entry name" value="ENDORIBONUCLEASE L-PSP_CHORISMATE MUTASE-LIKE DOMAIN-CONTAINING PROTEIN"/>
    <property type="match status" value="1"/>
</dbReference>
<organism evidence="2 3">
    <name type="scientific">Breznakiella homolactica</name>
    <dbReference type="NCBI Taxonomy" id="2798577"/>
    <lineage>
        <taxon>Bacteria</taxon>
        <taxon>Pseudomonadati</taxon>
        <taxon>Spirochaetota</taxon>
        <taxon>Spirochaetia</taxon>
        <taxon>Spirochaetales</taxon>
        <taxon>Breznakiellaceae</taxon>
        <taxon>Breznakiella</taxon>
    </lineage>
</organism>
<dbReference type="CDD" id="cd02199">
    <property type="entry name" value="YjgF_YER057c_UK114_like_1"/>
    <property type="match status" value="1"/>
</dbReference>
<proteinExistence type="predicted"/>
<sequence>MSLRNQYTLPDGREAVFGYRKRKPVVVLRQIGNILYTSGHGPEDQITGKPVFRGRIGEDLTPEEGYAAARECGAILINAMREYLGTLDRVKSIVKATALVNAGNDFYEIDKVMDGFSDLMADVFEERGYHARTVMGTHNLPNTNIPVEVELIAEIF</sequence>
<evidence type="ECO:0000313" key="3">
    <source>
        <dbReference type="Proteomes" id="UP000595917"/>
    </source>
</evidence>
<protein>
    <submittedName>
        <fullName evidence="2">RidA family protein</fullName>
    </submittedName>
</protein>
<evidence type="ECO:0000313" key="2">
    <source>
        <dbReference type="EMBL" id="QQO11238.1"/>
    </source>
</evidence>
<dbReference type="AlphaFoldDB" id="A0A7T8BDG7"/>
<dbReference type="InterPro" id="IPR013813">
    <property type="entry name" value="Endoribo_LPSP/chorism_mut-like"/>
</dbReference>
<dbReference type="Pfam" id="PF14588">
    <property type="entry name" value="YjgF_endoribonc"/>
    <property type="match status" value="1"/>
</dbReference>
<dbReference type="KEGG" id="bhc:JFL75_10120"/>
<accession>A0A7T8BDG7</accession>